<dbReference type="Pfam" id="PF13843">
    <property type="entry name" value="DDE_Tnp_1_7"/>
    <property type="match status" value="1"/>
</dbReference>
<dbReference type="EMBL" id="VYYT01000168">
    <property type="protein sequence ID" value="KAK2760545.1"/>
    <property type="molecule type" value="Genomic_DNA"/>
</dbReference>
<accession>A0AAE0D8I2</accession>
<feature type="compositionally biased region" description="Basic and acidic residues" evidence="1">
    <location>
        <begin position="209"/>
        <end position="224"/>
    </location>
</feature>
<dbReference type="Proteomes" id="UP001281614">
    <property type="component" value="Unassembled WGS sequence"/>
</dbReference>
<feature type="region of interest" description="Disordered" evidence="1">
    <location>
        <begin position="1"/>
        <end position="164"/>
    </location>
</feature>
<dbReference type="PANTHER" id="PTHR46599:SF3">
    <property type="entry name" value="PIGGYBAC TRANSPOSABLE ELEMENT-DERIVED PROTEIN 4"/>
    <property type="match status" value="1"/>
</dbReference>
<feature type="compositionally biased region" description="Basic and acidic residues" evidence="1">
    <location>
        <begin position="1"/>
        <end position="11"/>
    </location>
</feature>
<gene>
    <name evidence="3" type="ORF">CKAH01_05231</name>
</gene>
<evidence type="ECO:0000313" key="3">
    <source>
        <dbReference type="EMBL" id="KAK2760545.1"/>
    </source>
</evidence>
<feature type="compositionally biased region" description="Low complexity" evidence="1">
    <location>
        <begin position="118"/>
        <end position="146"/>
    </location>
</feature>
<feature type="compositionally biased region" description="Low complexity" evidence="1">
    <location>
        <begin position="14"/>
        <end position="28"/>
    </location>
</feature>
<name>A0AAE0D8I2_COLKA</name>
<sequence length="789" mass="86944">MKVAEYYHSEEDPAAGSAATQSSSTSPADFTPQTFSPASPEPGDEDDEERHSSHGPADSDHSSASSSDTEQNLSPAPKIDSTFVFHGSPSSTQARRTPETTRKFVFSPGVQPQSRAATPDSTSRSSTSPLRTPSVLSSTPSTVPTDGGHIRRQHGSFRTSGTRSAAGIEAIGPLLGELTLDGGSGGLGTAELQQALPSVSVTTENQEPEAPHDVKDEDLPDDRFHHPDVQNAFVEAKALMSRLARVLGSSPLHIDPDSAIKRLHKRAEDLSRFQCPSTRTVGFVGDSGVGKTLASNSGAACTCVVTEYHYDDRDDFQVDVELFSQDDLMKQVTDLLQSYRRFHLHAEEMTVADGLEEAEEHAVVARDTFRALFRGRLENEAFLATEPEAHRRVFLDAHILSKGLVLVDLPGSEAMKDWKGQRAKHLAAAYTDSCRPERCDEATVRPHEEPGVEHGTPGSFTLFEVPEREADIGALPATPIDLFLRYVPYDVVDRWAEWTNAAGATAQRGPVRQHSRSKGWRPTSAHEIYLFLGILISMGLHTESQIFRYWSGSQDQEDPIYLFTRFISWDRFQLLLRRLQIFNPANFPDTTTPSQQQSRPRACEDRMPKVYRQVNEWSAYIQATGDSFYTPGSGLTVDEAMVRFTGRSVETTTVPSKPTPVGFKVWVLAQKGYCLRWLWHVHGQGPYSLVPQARPARGDEEAKKAALTPTQRVVTTLVALLPVAEYHVFLDNLFASVKLFRALRRQNIGATGTCRKDGGIDDILVGEKEDEGKGIPWGQVHCIPTKDGQ</sequence>
<keyword evidence="4" id="KW-1185">Reference proteome</keyword>
<proteinExistence type="predicted"/>
<feature type="domain" description="PiggyBac transposable element-derived protein" evidence="2">
    <location>
        <begin position="478"/>
        <end position="757"/>
    </location>
</feature>
<feature type="non-terminal residue" evidence="3">
    <location>
        <position position="1"/>
    </location>
</feature>
<dbReference type="AlphaFoldDB" id="A0AAE0D8I2"/>
<evidence type="ECO:0000259" key="2">
    <source>
        <dbReference type="Pfam" id="PF13843"/>
    </source>
</evidence>
<dbReference type="PANTHER" id="PTHR46599">
    <property type="entry name" value="PIGGYBAC TRANSPOSABLE ELEMENT-DERIVED PROTEIN 4"/>
    <property type="match status" value="1"/>
</dbReference>
<reference evidence="3" key="1">
    <citation type="submission" date="2023-02" db="EMBL/GenBank/DDBJ databases">
        <title>Colletotrichum kahawae CIFC_Que2 genome sequencing and assembly.</title>
        <authorList>
            <person name="Baroncelli R."/>
        </authorList>
    </citation>
    <scope>NUCLEOTIDE SEQUENCE</scope>
    <source>
        <strain evidence="3">CIFC_Que2</strain>
    </source>
</reference>
<evidence type="ECO:0000256" key="1">
    <source>
        <dbReference type="SAM" id="MobiDB-lite"/>
    </source>
</evidence>
<evidence type="ECO:0000313" key="4">
    <source>
        <dbReference type="Proteomes" id="UP001281614"/>
    </source>
</evidence>
<feature type="region of interest" description="Disordered" evidence="1">
    <location>
        <begin position="199"/>
        <end position="224"/>
    </location>
</feature>
<organism evidence="3 4">
    <name type="scientific">Colletotrichum kahawae</name>
    <name type="common">Coffee berry disease fungus</name>
    <dbReference type="NCBI Taxonomy" id="34407"/>
    <lineage>
        <taxon>Eukaryota</taxon>
        <taxon>Fungi</taxon>
        <taxon>Dikarya</taxon>
        <taxon>Ascomycota</taxon>
        <taxon>Pezizomycotina</taxon>
        <taxon>Sordariomycetes</taxon>
        <taxon>Hypocreomycetidae</taxon>
        <taxon>Glomerellales</taxon>
        <taxon>Glomerellaceae</taxon>
        <taxon>Colletotrichum</taxon>
        <taxon>Colletotrichum gloeosporioides species complex</taxon>
    </lineage>
</organism>
<feature type="compositionally biased region" description="Basic and acidic residues" evidence="1">
    <location>
        <begin position="49"/>
        <end position="61"/>
    </location>
</feature>
<comment type="caution">
    <text evidence="3">The sequence shown here is derived from an EMBL/GenBank/DDBJ whole genome shotgun (WGS) entry which is preliminary data.</text>
</comment>
<dbReference type="InterPro" id="IPR029526">
    <property type="entry name" value="PGBD"/>
</dbReference>
<protein>
    <recommendedName>
        <fullName evidence="2">PiggyBac transposable element-derived protein domain-containing protein</fullName>
    </recommendedName>
</protein>